<feature type="transmembrane region" description="Helical" evidence="5">
    <location>
        <begin position="146"/>
        <end position="168"/>
    </location>
</feature>
<keyword evidence="2 5" id="KW-0812">Transmembrane</keyword>
<name>A0A424Z3P1_9EURY</name>
<sequence>MNLKPSYILIALIAIIFGIGPLIGLYTEYLWFDMAGYLSVFTTIITWRILLFLVGFILIFGFIYANISVANRKIRDILGTDNEKKTDIDGFIIPGALLISFVFALSLSGQWETILLFLNMVPTGLEDPIFNQDISFYLFQLPLLEYIRNILFSLTIFVLIFVGLIYLYKLEDILAPQYSIESDNEFQVPKSDIAESISKIPTGVIAHISILFGFLLLIVAFTFYLNRFDILFTQNGVVAGAGYTDVNVTLPLLTITAILCAVVAAAIIANVRSANLKIPLIGLTVVVILILLTSFVPSAYQQFVVEPTELQLEEPYLEHNIEFTRQGFGISDVKIKPFDYDTELSHSTVENNQDIISTLRVWDPRALMSTYRQTQQIRTYYEFNDVDTDRYHIDDEYRQFMISVREMDITELDPSARTWVNERLVYTHGYGAVMSDVSAKTNDGRPVLSLQDIPPRGEFELTNPRIYYGELTRDYKIVNTDREELDYPRAEGNVFYQYTGTGGVQLDSISKRLAYMLRLGDVNFVLSQYINDDSRVIYDHEIRDRASKIAPFLIYDNDPYPVIHEGRIVWIIDAYTISEKYPYSQRYRTGAGDINYIRNSVKVVVDAYEGSVDYYVMDEEPLIDTYSKIFPDLFKPYEDMPEGLKDHIRYPSEFFNVQMDMYRIYHMTDVETFYNREDAWQAPREYYRGTTVPMEPYYIITRLPEENELEYILMQPFTPRNRQNMIAWMAARCDEPNYGQLVQYEFPKDRLIYGPNQIEARIDQDPVISELFTLWGQQGSSVIRGNMLVVPLENSVLYVEPVFISADEGEIPELRRIIVSTGENLYMGLDIETAINVLLGEEIVDEDGEGVPIPQDARELAQQAMEHYNRAQEHLSEGDWSGYGEEMDNVRDILEQISQLIPQTDVEMV</sequence>
<dbReference type="AlphaFoldDB" id="A0A424Z3P1"/>
<accession>A0A424Z3P1</accession>
<evidence type="ECO:0000256" key="2">
    <source>
        <dbReference type="ARBA" id="ARBA00022692"/>
    </source>
</evidence>
<keyword evidence="3 5" id="KW-1133">Transmembrane helix</keyword>
<dbReference type="PANTHER" id="PTHR39344:SF1">
    <property type="entry name" value="UPF0182 PROTEIN SLL1060"/>
    <property type="match status" value="1"/>
</dbReference>
<feature type="transmembrane region" description="Helical" evidence="5">
    <location>
        <begin position="88"/>
        <end position="111"/>
    </location>
</feature>
<gene>
    <name evidence="6" type="ORF">D5R95_02360</name>
</gene>
<reference evidence="6 7" key="1">
    <citation type="submission" date="2018-08" db="EMBL/GenBank/DDBJ databases">
        <title>The metabolism and importance of syntrophic acetate oxidation coupled to methane or sulfide production in haloalkaline environments.</title>
        <authorList>
            <person name="Timmers P.H.A."/>
            <person name="Vavourakis C.D."/>
            <person name="Sorokin D.Y."/>
            <person name="Sinninghe Damste J.S."/>
            <person name="Muyzer G."/>
            <person name="Stams A.J.M."/>
            <person name="Plugge C.M."/>
        </authorList>
    </citation>
    <scope>NUCLEOTIDE SEQUENCE [LARGE SCALE GENOMIC DNA]</scope>
    <source>
        <strain evidence="6">MSAO_Arc3</strain>
    </source>
</reference>
<dbReference type="GO" id="GO:0005886">
    <property type="term" value="C:plasma membrane"/>
    <property type="evidence" value="ECO:0007669"/>
    <property type="project" value="UniProtKB-SubCell"/>
</dbReference>
<feature type="transmembrane region" description="Helical" evidence="5">
    <location>
        <begin position="204"/>
        <end position="226"/>
    </location>
</feature>
<evidence type="ECO:0000256" key="3">
    <source>
        <dbReference type="ARBA" id="ARBA00022989"/>
    </source>
</evidence>
<keyword evidence="4 5" id="KW-0472">Membrane</keyword>
<comment type="subcellular location">
    <subcellularLocation>
        <location evidence="5">Cell membrane</location>
        <topology evidence="5">Multi-pass membrane protein</topology>
    </subcellularLocation>
</comment>
<comment type="similarity">
    <text evidence="5">Belongs to the UPF0182 family.</text>
</comment>
<dbReference type="Proteomes" id="UP000284763">
    <property type="component" value="Unassembled WGS sequence"/>
</dbReference>
<feature type="transmembrane region" description="Helical" evidence="5">
    <location>
        <begin position="280"/>
        <end position="300"/>
    </location>
</feature>
<dbReference type="InterPro" id="IPR005372">
    <property type="entry name" value="UPF0182"/>
</dbReference>
<keyword evidence="1 5" id="KW-1003">Cell membrane</keyword>
<dbReference type="HAMAP" id="MF_01600">
    <property type="entry name" value="UPF0182"/>
    <property type="match status" value="1"/>
</dbReference>
<dbReference type="EMBL" id="QZAB01000158">
    <property type="protein sequence ID" value="RQD89277.1"/>
    <property type="molecule type" value="Genomic_DNA"/>
</dbReference>
<evidence type="ECO:0000256" key="1">
    <source>
        <dbReference type="ARBA" id="ARBA00022475"/>
    </source>
</evidence>
<evidence type="ECO:0000313" key="7">
    <source>
        <dbReference type="Proteomes" id="UP000284763"/>
    </source>
</evidence>
<organism evidence="6 7">
    <name type="scientific">Methanosalsum natronophilum</name>
    <dbReference type="NCBI Taxonomy" id="768733"/>
    <lineage>
        <taxon>Archaea</taxon>
        <taxon>Methanobacteriati</taxon>
        <taxon>Methanobacteriota</taxon>
        <taxon>Stenosarchaea group</taxon>
        <taxon>Methanomicrobia</taxon>
        <taxon>Methanosarcinales</taxon>
        <taxon>Methanosarcinaceae</taxon>
        <taxon>Methanosalsum</taxon>
    </lineage>
</organism>
<proteinExistence type="inferred from homology"/>
<dbReference type="PANTHER" id="PTHR39344">
    <property type="entry name" value="UPF0182 PROTEIN SLL1060"/>
    <property type="match status" value="1"/>
</dbReference>
<feature type="transmembrane region" description="Helical" evidence="5">
    <location>
        <begin position="7"/>
        <end position="27"/>
    </location>
</feature>
<feature type="transmembrane region" description="Helical" evidence="5">
    <location>
        <begin position="47"/>
        <end position="67"/>
    </location>
</feature>
<dbReference type="Pfam" id="PF03699">
    <property type="entry name" value="UPF0182"/>
    <property type="match status" value="1"/>
</dbReference>
<feature type="transmembrane region" description="Helical" evidence="5">
    <location>
        <begin position="246"/>
        <end position="268"/>
    </location>
</feature>
<evidence type="ECO:0000256" key="4">
    <source>
        <dbReference type="ARBA" id="ARBA00023136"/>
    </source>
</evidence>
<dbReference type="GO" id="GO:0005576">
    <property type="term" value="C:extracellular region"/>
    <property type="evidence" value="ECO:0007669"/>
    <property type="project" value="TreeGrafter"/>
</dbReference>
<comment type="caution">
    <text evidence="6">The sequence shown here is derived from an EMBL/GenBank/DDBJ whole genome shotgun (WGS) entry which is preliminary data.</text>
</comment>
<evidence type="ECO:0000256" key="5">
    <source>
        <dbReference type="HAMAP-Rule" id="MF_01600"/>
    </source>
</evidence>
<protein>
    <recommendedName>
        <fullName evidence="5">UPF0182 protein D5R95_02360</fullName>
    </recommendedName>
</protein>
<evidence type="ECO:0000313" key="6">
    <source>
        <dbReference type="EMBL" id="RQD89277.1"/>
    </source>
</evidence>